<gene>
    <name evidence="1" type="ORF">CSHISOI_09073</name>
</gene>
<dbReference type="AlphaFoldDB" id="A0A5Q4BHL1"/>
<dbReference type="OrthoDB" id="5100876at2759"/>
<accession>A0A5Q4BHL1</accession>
<dbReference type="Proteomes" id="UP000326340">
    <property type="component" value="Unassembled WGS sequence"/>
</dbReference>
<proteinExistence type="predicted"/>
<evidence type="ECO:0000313" key="2">
    <source>
        <dbReference type="Proteomes" id="UP000326340"/>
    </source>
</evidence>
<dbReference type="EMBL" id="PUHP01001216">
    <property type="protein sequence ID" value="TQN66410.1"/>
    <property type="molecule type" value="Genomic_DNA"/>
</dbReference>
<comment type="caution">
    <text evidence="1">The sequence shown here is derived from an EMBL/GenBank/DDBJ whole genome shotgun (WGS) entry which is preliminary data.</text>
</comment>
<keyword evidence="2" id="KW-1185">Reference proteome</keyword>
<protein>
    <submittedName>
        <fullName evidence="1">Uncharacterized protein</fullName>
    </submittedName>
</protein>
<reference evidence="1 2" key="1">
    <citation type="journal article" date="2019" name="Sci. Rep.">
        <title>Colletotrichum shisoi sp. nov., an anthracnose pathogen of Perilla frutescens in Japan: molecular phylogenetic, morphological and genomic evidence.</title>
        <authorList>
            <person name="Gan P."/>
            <person name="Tsushima A."/>
            <person name="Hiroyama R."/>
            <person name="Narusaka M."/>
            <person name="Takano Y."/>
            <person name="Narusaka Y."/>
            <person name="Kawaradani M."/>
            <person name="Damm U."/>
            <person name="Shirasu K."/>
        </authorList>
    </citation>
    <scope>NUCLEOTIDE SEQUENCE [LARGE SCALE GENOMIC DNA]</scope>
    <source>
        <strain evidence="1 2">PG-2018a</strain>
    </source>
</reference>
<name>A0A5Q4BHL1_9PEZI</name>
<evidence type="ECO:0000313" key="1">
    <source>
        <dbReference type="EMBL" id="TQN66410.1"/>
    </source>
</evidence>
<sequence length="92" mass="10137">MSEKNSAAGLEMERRLSANCNAIYTTSQHLNHHYDTFCNMKSSIQIFALVAPADTQVTTDADAESFFIQTNVGWFDGGDSKKREAAKKSEAS</sequence>
<organism evidence="1 2">
    <name type="scientific">Colletotrichum shisoi</name>
    <dbReference type="NCBI Taxonomy" id="2078593"/>
    <lineage>
        <taxon>Eukaryota</taxon>
        <taxon>Fungi</taxon>
        <taxon>Dikarya</taxon>
        <taxon>Ascomycota</taxon>
        <taxon>Pezizomycotina</taxon>
        <taxon>Sordariomycetes</taxon>
        <taxon>Hypocreomycetidae</taxon>
        <taxon>Glomerellales</taxon>
        <taxon>Glomerellaceae</taxon>
        <taxon>Colletotrichum</taxon>
        <taxon>Colletotrichum destructivum species complex</taxon>
    </lineage>
</organism>